<feature type="compositionally biased region" description="Acidic residues" evidence="8">
    <location>
        <begin position="1713"/>
        <end position="1726"/>
    </location>
</feature>
<feature type="compositionally biased region" description="Low complexity" evidence="8">
    <location>
        <begin position="1094"/>
        <end position="1111"/>
    </location>
</feature>
<comment type="caution">
    <text evidence="9">The sequence shown here is derived from an EMBL/GenBank/DDBJ whole genome shotgun (WGS) entry which is preliminary data.</text>
</comment>
<feature type="compositionally biased region" description="Basic residues" evidence="8">
    <location>
        <begin position="1168"/>
        <end position="1178"/>
    </location>
</feature>
<gene>
    <name evidence="9" type="ORF">E0L32_009141</name>
</gene>
<evidence type="ECO:0000256" key="4">
    <source>
        <dbReference type="ARBA" id="ARBA00022776"/>
    </source>
</evidence>
<evidence type="ECO:0000313" key="9">
    <source>
        <dbReference type="EMBL" id="TPX09668.1"/>
    </source>
</evidence>
<evidence type="ECO:0000256" key="1">
    <source>
        <dbReference type="ARBA" id="ARBA00004123"/>
    </source>
</evidence>
<comment type="subcellular location">
    <subcellularLocation>
        <location evidence="1">Nucleus</location>
    </subcellularLocation>
</comment>
<keyword evidence="7" id="KW-0131">Cell cycle</keyword>
<keyword evidence="4" id="KW-0498">Mitosis</keyword>
<evidence type="ECO:0000313" key="10">
    <source>
        <dbReference type="Proteomes" id="UP000319257"/>
    </source>
</evidence>
<name>A0A507AXX9_9PEZI</name>
<feature type="region of interest" description="Disordered" evidence="8">
    <location>
        <begin position="123"/>
        <end position="266"/>
    </location>
</feature>
<comment type="similarity">
    <text evidence="2">Belongs to the SCC4/mau-2 family.</text>
</comment>
<dbReference type="Proteomes" id="UP000319257">
    <property type="component" value="Unassembled WGS sequence"/>
</dbReference>
<dbReference type="PANTHER" id="PTHR31014:SF0">
    <property type="entry name" value="MITOCHONDRIAL TRANSLATION SYSTEM COMPONENT PET127-RELATED"/>
    <property type="match status" value="1"/>
</dbReference>
<feature type="compositionally biased region" description="Low complexity" evidence="8">
    <location>
        <begin position="1179"/>
        <end position="1190"/>
    </location>
</feature>
<keyword evidence="6" id="KW-0539">Nucleus</keyword>
<dbReference type="InParanoid" id="A0A507AXX9"/>
<feature type="compositionally biased region" description="Polar residues" evidence="8">
    <location>
        <begin position="140"/>
        <end position="153"/>
    </location>
</feature>
<feature type="compositionally biased region" description="Low complexity" evidence="8">
    <location>
        <begin position="1900"/>
        <end position="1918"/>
    </location>
</feature>
<dbReference type="GeneID" id="41976588"/>
<organism evidence="9 10">
    <name type="scientific">Thyridium curvatum</name>
    <dbReference type="NCBI Taxonomy" id="1093900"/>
    <lineage>
        <taxon>Eukaryota</taxon>
        <taxon>Fungi</taxon>
        <taxon>Dikarya</taxon>
        <taxon>Ascomycota</taxon>
        <taxon>Pezizomycotina</taxon>
        <taxon>Sordariomycetes</taxon>
        <taxon>Sordariomycetidae</taxon>
        <taxon>Thyridiales</taxon>
        <taxon>Thyridiaceae</taxon>
        <taxon>Thyridium</taxon>
    </lineage>
</organism>
<dbReference type="Pfam" id="PF10345">
    <property type="entry name" value="Cohesin_load"/>
    <property type="match status" value="1"/>
</dbReference>
<dbReference type="GO" id="GO:0005634">
    <property type="term" value="C:nucleus"/>
    <property type="evidence" value="ECO:0007669"/>
    <property type="project" value="UniProtKB-SubCell"/>
</dbReference>
<feature type="compositionally biased region" description="Basic and acidic residues" evidence="8">
    <location>
        <begin position="1029"/>
        <end position="1038"/>
    </location>
</feature>
<feature type="region of interest" description="Disordered" evidence="8">
    <location>
        <begin position="936"/>
        <end position="998"/>
    </location>
</feature>
<dbReference type="Pfam" id="PF08634">
    <property type="entry name" value="Pet127"/>
    <property type="match status" value="1"/>
</dbReference>
<feature type="compositionally biased region" description="Polar residues" evidence="8">
    <location>
        <begin position="13"/>
        <end position="23"/>
    </location>
</feature>
<dbReference type="GO" id="GO:0005740">
    <property type="term" value="C:mitochondrial envelope"/>
    <property type="evidence" value="ECO:0007669"/>
    <property type="project" value="TreeGrafter"/>
</dbReference>
<feature type="compositionally biased region" description="Basic residues" evidence="8">
    <location>
        <begin position="976"/>
        <end position="988"/>
    </location>
</feature>
<feature type="region of interest" description="Disordered" evidence="8">
    <location>
        <begin position="1610"/>
        <end position="1636"/>
    </location>
</feature>
<keyword evidence="5" id="KW-0159">Chromosome partition</keyword>
<evidence type="ECO:0000256" key="2">
    <source>
        <dbReference type="ARBA" id="ARBA00008585"/>
    </source>
</evidence>
<dbReference type="RefSeq" id="XP_030991379.1">
    <property type="nucleotide sequence ID" value="XM_031144073.1"/>
</dbReference>
<feature type="region of interest" description="Disordered" evidence="8">
    <location>
        <begin position="1707"/>
        <end position="1782"/>
    </location>
</feature>
<evidence type="ECO:0000256" key="5">
    <source>
        <dbReference type="ARBA" id="ARBA00022829"/>
    </source>
</evidence>
<keyword evidence="10" id="KW-1185">Reference proteome</keyword>
<dbReference type="GO" id="GO:0007059">
    <property type="term" value="P:chromosome segregation"/>
    <property type="evidence" value="ECO:0007669"/>
    <property type="project" value="UniProtKB-KW"/>
</dbReference>
<dbReference type="EMBL" id="SKBQ01000064">
    <property type="protein sequence ID" value="TPX09668.1"/>
    <property type="molecule type" value="Genomic_DNA"/>
</dbReference>
<dbReference type="InterPro" id="IPR013943">
    <property type="entry name" value="Pet127"/>
</dbReference>
<evidence type="ECO:0000256" key="7">
    <source>
        <dbReference type="ARBA" id="ARBA00023306"/>
    </source>
</evidence>
<dbReference type="InterPro" id="IPR019440">
    <property type="entry name" value="MAU2"/>
</dbReference>
<feature type="compositionally biased region" description="Polar residues" evidence="8">
    <location>
        <begin position="1143"/>
        <end position="1153"/>
    </location>
</feature>
<feature type="compositionally biased region" description="Low complexity" evidence="8">
    <location>
        <begin position="46"/>
        <end position="99"/>
    </location>
</feature>
<dbReference type="PANTHER" id="PTHR31014">
    <property type="entry name" value="MITOCHONDRIAL TRANSLATION SYSTEM COMPONENT PET127-RELATED"/>
    <property type="match status" value="1"/>
</dbReference>
<proteinExistence type="inferred from homology"/>
<feature type="compositionally biased region" description="Basic and acidic residues" evidence="8">
    <location>
        <begin position="1824"/>
        <end position="1834"/>
    </location>
</feature>
<feature type="compositionally biased region" description="Basic and acidic residues" evidence="8">
    <location>
        <begin position="958"/>
        <end position="975"/>
    </location>
</feature>
<feature type="region of interest" description="Disordered" evidence="8">
    <location>
        <begin position="1"/>
        <end position="99"/>
    </location>
</feature>
<sequence>MTYRAHLPPGQAYNGQQPMQHQQHGYPAYGNGSQQTHMPYQNAGYLPHQQQLPQQHQHLQHQQQQHQQQQQQQQQHMPPQTHPQFHMSAQQRALHAQQQAVPNHNLQPQQLYSSWDGSYLGHGVPMPSPVPAPSELQFPPRQQYQPHPTTQGFQPYQQSHQPSPQLAPQPSPQLAPQPSPQLAPQPSPQPAPRPSPQPAASPILPQQMPPPPQRPSQERSAQHTPLVHSPIVDQGRRLASEGSVKSTSGKQSRKSSSSSIGKSPKPAATSLVDAAALLVCTANDCFSQAQVAVEQVAAAMDGAMLQEYHKLIATGLACLEAALNTNKLQPRAEAKVRLRYGATLNEETENLMQAETALSKGITVCEKHRFADLKLYTQYHFLRVLFRRNRKAALIAVDKHISDCTTYKQVYWIYAFRFLKAAFYVQGGSQADAHALENLRSITILAGERGDNAICVLGYLLEGLTLLKTMKDDAIVRIQTCIAQASKYQLDATVHIPQLDILTLLLDLACSLHQKVPSDVMKKLTALQSRMDDLVHVPSWKEHTTELLLPMRKQGTSSQTISGDTGDILRPGDGDCDFLVLSSFSKMEVYVLAYTISGLGLLYKPTGSSEKSLEFWNEAQRMLPSCTKVVPPSPSSLPDAIDRARWRKEMECYIHIMIGLHSATHSDWARVKSSVHVVEKLLKHQRDTSLETMAMYLSGIYQQGVGELDSALRLFEHQRFSLIEDGTHATRKTEKDLSILAALNRLCILQAPSQARGNEGKTDELIEQLTQICPDHPDPEIKTAFNLVMATVETNPPMSINQAKRHIHLGLKGAQTANNTHCLSIALNIMRFKLFENVVGEQALKSAKAGATQAKKSGNLLWMSVADGMLAQSYEVQGALSEAREAQQSATRYANEAFEKTHIPDEYLPMLQLGASGARIVRPSYICTSCRVAATQSTSSPKPWTTPASCRSYATEDSTSKKPKGGENKAKEGKTQPRRSTRRNKTRAGHPASGSKVQLKIWQETLDVLKNLQQAGGLPGIPATTSKPAEVEELRRDGASPTAAPGSAKRATKHTKPPKGQVEASGKQPLDQGSSKRQIEVLTGALELLKDVLSSQKPPSEKPSSGKSSTPKAKRSPAKKDTTPAHESNVITPARPIAKQDTDATSDLPQASTDEAVPHEQDDAVTAAKKKTKTRSKKAASPTAPSAAPTVVASNPLRSRFKVQKVNSNNLKLTPVPSPQPPVPRLQYGLDRALFNPGVYHLQDPRSRVYNFDPYLATIMPIHEFDFKALKEYITSSKDNTLISIAAEHKKKYTGSTSSMTSTLAHFHYLLSAWRPINPAHTSRSFEPESYNFTNIMRAPSAAFLHWKDGTYAIDADKEYDSANILSMLGKSMEKLLTLPKEDFEKYRISKSHELSDEEKNAEEAYHYTTLGDFMMRSQLDAHDPRVLGSGMFDLKTRAVVSIRMDAKDFHKGLGYEIRNRIGQWESFEREYYDMIRSAFLKYSLQVRMGRMDGIFVAFHNTQRIFGFQYISINEMDLALHGTDDRSLGDREFKLSLHLLNQVLDRATAKYPGRSLRLHIETRPSVDSPFMYIFAKPVTTEEISEIQNANKAEIEAFEQNLMGLAPQVENDVSEEADPSPESEEVVEPEVEEDDLQSQDVWEEIRLKVEEATENEALGVTLVRETIEDALEHSGLLVARSPEETNYYVDALLEAVTSPDTAIAAENIHNNSIDGDEGVVEDNEETEREMAPAETSETGAEASQPASSASDEVAGDTATSPAEAAEENLTAIEDKASEDETVASAKENIEEVIARASSKASATKLSLKDLILKLAAQVEASPQDKTGEGEDEKWTLDTQTDSPKNKRFERILSQLMATSKVDSAEGSSAAVEETSDKAADEEGVTTAEEPAASTTDEQPSETDTAAATSSSSSASAPAPAEEEQPKKEEELLGMILTIRNKVNGAYVQRPEGLTKGSSWVVEYAIEELEAGRAALLYERIKARRRQHLGPDRKPAGGGNNNNNNGKPAWDRVFMRKLQDFSRRGVQFRRRENAAARSKPVLVYGLDRPLEWDDVFKNEPKAPFPLQVNDPSKAPARIRFWSPKTWPGTS</sequence>
<accession>A0A507AXX9</accession>
<dbReference type="OrthoDB" id="10249045at2759"/>
<feature type="compositionally biased region" description="Pro residues" evidence="8">
    <location>
        <begin position="165"/>
        <end position="199"/>
    </location>
</feature>
<dbReference type="GO" id="GO:0051301">
    <property type="term" value="P:cell division"/>
    <property type="evidence" value="ECO:0007669"/>
    <property type="project" value="UniProtKB-KW"/>
</dbReference>
<feature type="compositionally biased region" description="Polar residues" evidence="8">
    <location>
        <begin position="936"/>
        <end position="949"/>
    </location>
</feature>
<dbReference type="GO" id="GO:0000964">
    <property type="term" value="P:mitochondrial RNA 5'-end processing"/>
    <property type="evidence" value="ECO:0007669"/>
    <property type="project" value="TreeGrafter"/>
</dbReference>
<feature type="compositionally biased region" description="Low complexity" evidence="8">
    <location>
        <begin position="245"/>
        <end position="265"/>
    </location>
</feature>
<evidence type="ECO:0000256" key="8">
    <source>
        <dbReference type="SAM" id="MobiDB-lite"/>
    </source>
</evidence>
<feature type="compositionally biased region" description="Low complexity" evidence="8">
    <location>
        <begin position="154"/>
        <end position="164"/>
    </location>
</feature>
<feature type="region of interest" description="Disordered" evidence="8">
    <location>
        <begin position="1817"/>
        <end position="1931"/>
    </location>
</feature>
<keyword evidence="3" id="KW-0132">Cell division</keyword>
<feature type="region of interest" description="Disordered" evidence="8">
    <location>
        <begin position="1987"/>
        <end position="2006"/>
    </location>
</feature>
<dbReference type="GO" id="GO:0007064">
    <property type="term" value="P:mitotic sister chromatid cohesion"/>
    <property type="evidence" value="ECO:0007669"/>
    <property type="project" value="InterPro"/>
</dbReference>
<feature type="region of interest" description="Disordered" evidence="8">
    <location>
        <begin position="1015"/>
        <end position="1190"/>
    </location>
</feature>
<evidence type="ECO:0000256" key="3">
    <source>
        <dbReference type="ARBA" id="ARBA00022618"/>
    </source>
</evidence>
<protein>
    <submittedName>
        <fullName evidence="9">Uncharacterized protein</fullName>
    </submittedName>
</protein>
<feature type="compositionally biased region" description="Acidic residues" evidence="8">
    <location>
        <begin position="1611"/>
        <end position="1636"/>
    </location>
</feature>
<reference evidence="9 10" key="1">
    <citation type="submission" date="2019-06" db="EMBL/GenBank/DDBJ databases">
        <title>Draft genome sequence of the filamentous fungus Phialemoniopsis curvata isolated from diesel fuel.</title>
        <authorList>
            <person name="Varaljay V.A."/>
            <person name="Lyon W.J."/>
            <person name="Crouch A.L."/>
            <person name="Drake C.E."/>
            <person name="Hollomon J.M."/>
            <person name="Nadeau L.J."/>
            <person name="Nunn H.S."/>
            <person name="Stevenson B.S."/>
            <person name="Bojanowski C.L."/>
            <person name="Crookes-Goodson W.J."/>
        </authorList>
    </citation>
    <scope>NUCLEOTIDE SEQUENCE [LARGE SCALE GENOMIC DNA]</scope>
    <source>
        <strain evidence="9 10">D216</strain>
    </source>
</reference>
<dbReference type="STRING" id="1093900.A0A507AXX9"/>
<evidence type="ECO:0000256" key="6">
    <source>
        <dbReference type="ARBA" id="ARBA00023242"/>
    </source>
</evidence>